<keyword evidence="1" id="KW-0472">Membrane</keyword>
<gene>
    <name evidence="2" type="ORF">PITCH_A920027</name>
</gene>
<feature type="transmembrane region" description="Helical" evidence="1">
    <location>
        <begin position="50"/>
        <end position="77"/>
    </location>
</feature>
<reference evidence="2" key="1">
    <citation type="submission" date="2018-01" db="EMBL/GenBank/DDBJ databases">
        <authorList>
            <person name="Regsiter A."/>
            <person name="William W."/>
        </authorList>
    </citation>
    <scope>NUCLEOTIDE SEQUENCE</scope>
    <source>
        <strain evidence="2">TRIP AH-1</strain>
    </source>
</reference>
<proteinExistence type="predicted"/>
<sequence length="81" mass="9213">MNKGTFEDLAHRLFLRFPRNNFSVASICVVLTLLVGLLDYATGNQLNFFLFYFVPIATSAWFANWQTTGLIVLLSVYQCVT</sequence>
<evidence type="ECO:0000313" key="2">
    <source>
        <dbReference type="EMBL" id="SPD76399.1"/>
    </source>
</evidence>
<accession>A0A445N3X0</accession>
<dbReference type="AlphaFoldDB" id="A0A445N3X0"/>
<name>A0A445N3X0_9BACT</name>
<keyword evidence="1" id="KW-0812">Transmembrane</keyword>
<dbReference type="EMBL" id="OJIN01000239">
    <property type="protein sequence ID" value="SPD76399.1"/>
    <property type="molecule type" value="Genomic_DNA"/>
</dbReference>
<keyword evidence="1" id="KW-1133">Transmembrane helix</keyword>
<feature type="transmembrane region" description="Helical" evidence="1">
    <location>
        <begin position="21"/>
        <end position="38"/>
    </location>
</feature>
<organism evidence="2">
    <name type="scientific">uncultured Desulfobacterium sp</name>
    <dbReference type="NCBI Taxonomy" id="201089"/>
    <lineage>
        <taxon>Bacteria</taxon>
        <taxon>Pseudomonadati</taxon>
        <taxon>Thermodesulfobacteriota</taxon>
        <taxon>Desulfobacteria</taxon>
        <taxon>Desulfobacterales</taxon>
        <taxon>Desulfobacteriaceae</taxon>
        <taxon>Desulfobacterium</taxon>
        <taxon>environmental samples</taxon>
    </lineage>
</organism>
<protein>
    <submittedName>
        <fullName evidence="2">Uncharacterized protein</fullName>
    </submittedName>
</protein>
<evidence type="ECO:0000256" key="1">
    <source>
        <dbReference type="SAM" id="Phobius"/>
    </source>
</evidence>